<protein>
    <recommendedName>
        <fullName evidence="12">CRAL-TRIO domain-containing protein</fullName>
    </recommendedName>
</protein>
<dbReference type="EMBL" id="JAYMGO010000020">
    <property type="protein sequence ID" value="KAL1253989.1"/>
    <property type="molecule type" value="Genomic_DNA"/>
</dbReference>
<reference evidence="13 14" key="1">
    <citation type="submission" date="2023-09" db="EMBL/GenBank/DDBJ databases">
        <authorList>
            <person name="Wang M."/>
        </authorList>
    </citation>
    <scope>NUCLEOTIDE SEQUENCE [LARGE SCALE GENOMIC DNA]</scope>
    <source>
        <strain evidence="13">GT-2023</strain>
        <tissue evidence="13">Liver</tissue>
    </source>
</reference>
<evidence type="ECO:0000256" key="2">
    <source>
        <dbReference type="ARBA" id="ARBA00004613"/>
    </source>
</evidence>
<evidence type="ECO:0000313" key="13">
    <source>
        <dbReference type="EMBL" id="KAL1253989.1"/>
    </source>
</evidence>
<sequence length="733" mass="84400">MEFLVLLCLFSPVFNLQVSAAPVNNVLKHLQSAPKFWHISDLHLDPTYHVTEDHTKVCFSSKGVPAMDPGVFGDFLCDSPYQLILSAFSYMKQADLQPEFIIWTGDSPPHVPKEELSTDVVINVIANMTHTIRQFFPELPVYPALGNHDYWPQDQLPTSANAIYDAVAKLWSPWLNPESVATLQKGGFYSLVIKPGLRLVSLNTNLYYSPNQVTVNMTDPAGQLQWLQETLELSRQKMEKVYVIAHVPIGYLPFAINTTAIRESHNEQLVKIFRNYSDVVQGQFYGHTHRDSIMVLLDQQGRPVNSIFVTPAVTPIKNLLEPFSNNPGVRAYLYHPENYGLLDIWQFYLNLTEANLEQKSEWKLEYIMTEAFDIDDIQPRNLHELALRFEQPQSKAFDKYFNHFMAGLSPETLEKAKVELKENPDTLHQDIQEVRDMIITRPDIGFLRTDDAFILRFLRARKFNHFEAFRLLAQYFEYRQQNLDMFKNLKATDPGIKQALKDGFPGVLSNLDRYGRKILVLFAANWDQSRYTFVDILRAILLSLEAMIEDPELQVNGFVLIIDWSNFTFKQASKLTPSMLRLAIEGLQDSFPARFGGIHFVNQPWYIHALYTVIRPFLKDKTRKRIFMHGNNLNSLHQLILPEILPSELGGMLPPYDMGTWARTLLDHAYDEETDYCPESYTLSVKDLEKDLSPKTMKRTLKTSQSVVEPGVLKRPEKVKSEEENMQPLLSLD</sequence>
<dbReference type="InterPro" id="IPR036273">
    <property type="entry name" value="CRAL/TRIO_N_dom_sf"/>
</dbReference>
<dbReference type="Pfam" id="PF00149">
    <property type="entry name" value="Metallophos"/>
    <property type="match status" value="1"/>
</dbReference>
<dbReference type="PRINTS" id="PR00180">
    <property type="entry name" value="CRETINALDHBP"/>
</dbReference>
<evidence type="ECO:0000256" key="8">
    <source>
        <dbReference type="ARBA" id="ARBA00022833"/>
    </source>
</evidence>
<evidence type="ECO:0000256" key="6">
    <source>
        <dbReference type="ARBA" id="ARBA00022729"/>
    </source>
</evidence>
<dbReference type="SUPFAM" id="SSF52087">
    <property type="entry name" value="CRAL/TRIO domain"/>
    <property type="match status" value="1"/>
</dbReference>
<dbReference type="Gene3D" id="1.20.5.1200">
    <property type="entry name" value="Alpha-tocopherol transfer"/>
    <property type="match status" value="1"/>
</dbReference>
<keyword evidence="4" id="KW-0964">Secreted</keyword>
<dbReference type="Pfam" id="PF03765">
    <property type="entry name" value="CRAL_TRIO_N"/>
    <property type="match status" value="1"/>
</dbReference>
<dbReference type="CDD" id="cd00170">
    <property type="entry name" value="SEC14"/>
    <property type="match status" value="1"/>
</dbReference>
<evidence type="ECO:0000256" key="4">
    <source>
        <dbReference type="ARBA" id="ARBA00022525"/>
    </source>
</evidence>
<dbReference type="Pfam" id="PF19272">
    <property type="entry name" value="ASMase_C"/>
    <property type="match status" value="1"/>
</dbReference>
<feature type="domain" description="CRAL-TRIO" evidence="12">
    <location>
        <begin position="496"/>
        <end position="657"/>
    </location>
</feature>
<organism evidence="13 14">
    <name type="scientific">Cirrhinus molitorella</name>
    <name type="common">mud carp</name>
    <dbReference type="NCBI Taxonomy" id="172907"/>
    <lineage>
        <taxon>Eukaryota</taxon>
        <taxon>Metazoa</taxon>
        <taxon>Chordata</taxon>
        <taxon>Craniata</taxon>
        <taxon>Vertebrata</taxon>
        <taxon>Euteleostomi</taxon>
        <taxon>Actinopterygii</taxon>
        <taxon>Neopterygii</taxon>
        <taxon>Teleostei</taxon>
        <taxon>Ostariophysi</taxon>
        <taxon>Cypriniformes</taxon>
        <taxon>Cyprinidae</taxon>
        <taxon>Labeoninae</taxon>
        <taxon>Labeonini</taxon>
        <taxon>Cirrhinus</taxon>
    </lineage>
</organism>
<accession>A0ABR3LQH7</accession>
<dbReference type="InterPro" id="IPR001251">
    <property type="entry name" value="CRAL-TRIO_dom"/>
</dbReference>
<dbReference type="InterPro" id="IPR029052">
    <property type="entry name" value="Metallo-depent_PP-like"/>
</dbReference>
<dbReference type="PANTHER" id="PTHR10340:SF24">
    <property type="entry name" value="ACID SPHINGOMYELINASE-LIKE PHOSPHODIESTERASE 3A"/>
    <property type="match status" value="1"/>
</dbReference>
<evidence type="ECO:0000256" key="1">
    <source>
        <dbReference type="ARBA" id="ARBA00001947"/>
    </source>
</evidence>
<evidence type="ECO:0000256" key="5">
    <source>
        <dbReference type="ARBA" id="ARBA00022723"/>
    </source>
</evidence>
<keyword evidence="5" id="KW-0479">Metal-binding</keyword>
<proteinExistence type="inferred from homology"/>
<dbReference type="Gene3D" id="3.40.525.10">
    <property type="entry name" value="CRAL-TRIO lipid binding domain"/>
    <property type="match status" value="1"/>
</dbReference>
<name>A0ABR3LQH7_9TELE</name>
<dbReference type="InterPro" id="IPR036865">
    <property type="entry name" value="CRAL-TRIO_dom_sf"/>
</dbReference>
<evidence type="ECO:0000256" key="11">
    <source>
        <dbReference type="SAM" id="SignalP"/>
    </source>
</evidence>
<dbReference type="SMART" id="SM00516">
    <property type="entry name" value="SEC14"/>
    <property type="match status" value="1"/>
</dbReference>
<comment type="caution">
    <text evidence="13">The sequence shown here is derived from an EMBL/GenBank/DDBJ whole genome shotgun (WGS) entry which is preliminary data.</text>
</comment>
<dbReference type="SUPFAM" id="SSF46938">
    <property type="entry name" value="CRAL/TRIO N-terminal domain"/>
    <property type="match status" value="1"/>
</dbReference>
<dbReference type="PANTHER" id="PTHR10340">
    <property type="entry name" value="SPHINGOMYELIN PHOSPHODIESTERASE"/>
    <property type="match status" value="1"/>
</dbReference>
<dbReference type="SMART" id="SM01100">
    <property type="entry name" value="CRAL_TRIO_N"/>
    <property type="match status" value="1"/>
</dbReference>
<evidence type="ECO:0000313" key="14">
    <source>
        <dbReference type="Proteomes" id="UP001558613"/>
    </source>
</evidence>
<feature type="region of interest" description="Disordered" evidence="10">
    <location>
        <begin position="696"/>
        <end position="733"/>
    </location>
</feature>
<dbReference type="Proteomes" id="UP001558613">
    <property type="component" value="Unassembled WGS sequence"/>
</dbReference>
<evidence type="ECO:0000256" key="10">
    <source>
        <dbReference type="SAM" id="MobiDB-lite"/>
    </source>
</evidence>
<dbReference type="InterPro" id="IPR041805">
    <property type="entry name" value="ASMase/PPN1_MPP"/>
</dbReference>
<feature type="chain" id="PRO_5045752445" description="CRAL-TRIO domain-containing protein" evidence="11">
    <location>
        <begin position="21"/>
        <end position="733"/>
    </location>
</feature>
<comment type="cofactor">
    <cofactor evidence="1">
        <name>Zn(2+)</name>
        <dbReference type="ChEBI" id="CHEBI:29105"/>
    </cofactor>
</comment>
<comment type="similarity">
    <text evidence="3">Belongs to the acid sphingomyelinase family.</text>
</comment>
<dbReference type="InterPro" id="IPR004843">
    <property type="entry name" value="Calcineurin-like_PHP"/>
</dbReference>
<evidence type="ECO:0000256" key="3">
    <source>
        <dbReference type="ARBA" id="ARBA00008234"/>
    </source>
</evidence>
<feature type="compositionally biased region" description="Basic and acidic residues" evidence="10">
    <location>
        <begin position="712"/>
        <end position="723"/>
    </location>
</feature>
<comment type="subcellular location">
    <subcellularLocation>
        <location evidence="2">Secreted</location>
    </subcellularLocation>
</comment>
<keyword evidence="8" id="KW-0862">Zinc</keyword>
<dbReference type="CDD" id="cd00842">
    <property type="entry name" value="MPP_ASMase"/>
    <property type="match status" value="1"/>
</dbReference>
<dbReference type="Gene3D" id="1.10.8.20">
    <property type="entry name" value="N-terminal domain of phosphatidylinositol transfer protein sec14p"/>
    <property type="match status" value="1"/>
</dbReference>
<dbReference type="Pfam" id="PF00650">
    <property type="entry name" value="CRAL_TRIO"/>
    <property type="match status" value="1"/>
</dbReference>
<gene>
    <name evidence="13" type="ORF">QQF64_016218</name>
</gene>
<evidence type="ECO:0000256" key="9">
    <source>
        <dbReference type="ARBA" id="ARBA00023180"/>
    </source>
</evidence>
<evidence type="ECO:0000259" key="12">
    <source>
        <dbReference type="PROSITE" id="PS50191"/>
    </source>
</evidence>
<dbReference type="InterPro" id="IPR045473">
    <property type="entry name" value="ASM_C"/>
</dbReference>
<feature type="signal peptide" evidence="11">
    <location>
        <begin position="1"/>
        <end position="20"/>
    </location>
</feature>
<dbReference type="Gene3D" id="3.60.21.10">
    <property type="match status" value="1"/>
</dbReference>
<dbReference type="SUPFAM" id="SSF56300">
    <property type="entry name" value="Metallo-dependent phosphatases"/>
    <property type="match status" value="1"/>
</dbReference>
<dbReference type="PROSITE" id="PS50191">
    <property type="entry name" value="CRAL_TRIO"/>
    <property type="match status" value="1"/>
</dbReference>
<keyword evidence="6 11" id="KW-0732">Signal</keyword>
<evidence type="ECO:0000256" key="7">
    <source>
        <dbReference type="ARBA" id="ARBA00022801"/>
    </source>
</evidence>
<keyword evidence="9" id="KW-0325">Glycoprotein</keyword>
<keyword evidence="14" id="KW-1185">Reference proteome</keyword>
<keyword evidence="7" id="KW-0378">Hydrolase</keyword>
<dbReference type="InterPro" id="IPR011074">
    <property type="entry name" value="CRAL/TRIO_N_dom"/>
</dbReference>